<evidence type="ECO:0000313" key="2">
    <source>
        <dbReference type="EMBL" id="MZL68843.1"/>
    </source>
</evidence>
<dbReference type="SUPFAM" id="SSF47413">
    <property type="entry name" value="lambda repressor-like DNA-binding domains"/>
    <property type="match status" value="1"/>
</dbReference>
<dbReference type="SMART" id="SM00530">
    <property type="entry name" value="HTH_XRE"/>
    <property type="match status" value="1"/>
</dbReference>
<gene>
    <name evidence="2" type="ORF">GT747_03515</name>
</gene>
<evidence type="ECO:0000259" key="1">
    <source>
        <dbReference type="PROSITE" id="PS50943"/>
    </source>
</evidence>
<name>A0ABW9WUY2_9FIRM</name>
<dbReference type="Gene3D" id="1.10.260.40">
    <property type="entry name" value="lambda repressor-like DNA-binding domains"/>
    <property type="match status" value="1"/>
</dbReference>
<dbReference type="InterPro" id="IPR001387">
    <property type="entry name" value="Cro/C1-type_HTH"/>
</dbReference>
<accession>A0ABW9WUY2</accession>
<evidence type="ECO:0000313" key="3">
    <source>
        <dbReference type="Proteomes" id="UP000474718"/>
    </source>
</evidence>
<dbReference type="InterPro" id="IPR010982">
    <property type="entry name" value="Lambda_DNA-bd_dom_sf"/>
</dbReference>
<dbReference type="CDD" id="cd00093">
    <property type="entry name" value="HTH_XRE"/>
    <property type="match status" value="1"/>
</dbReference>
<proteinExistence type="predicted"/>
<dbReference type="RefSeq" id="WP_052537714.1">
    <property type="nucleotide sequence ID" value="NZ_FQVY01000002.1"/>
</dbReference>
<reference evidence="2 3" key="1">
    <citation type="journal article" date="2019" name="Nat. Med.">
        <title>A library of human gut bacterial isolates paired with longitudinal multiomics data enables mechanistic microbiome research.</title>
        <authorList>
            <person name="Poyet M."/>
            <person name="Groussin M."/>
            <person name="Gibbons S.M."/>
            <person name="Avila-Pacheco J."/>
            <person name="Jiang X."/>
            <person name="Kearney S.M."/>
            <person name="Perrotta A.R."/>
            <person name="Berdy B."/>
            <person name="Zhao S."/>
            <person name="Lieberman T.D."/>
            <person name="Swanson P.K."/>
            <person name="Smith M."/>
            <person name="Roesemann S."/>
            <person name="Alexander J.E."/>
            <person name="Rich S.A."/>
            <person name="Livny J."/>
            <person name="Vlamakis H."/>
            <person name="Clish C."/>
            <person name="Bullock K."/>
            <person name="Deik A."/>
            <person name="Scott J."/>
            <person name="Pierce K.A."/>
            <person name="Xavier R.J."/>
            <person name="Alm E.J."/>
        </authorList>
    </citation>
    <scope>NUCLEOTIDE SEQUENCE [LARGE SCALE GENOMIC DNA]</scope>
    <source>
        <strain evidence="2 3">BIOML-A2</strain>
    </source>
</reference>
<comment type="caution">
    <text evidence="2">The sequence shown here is derived from an EMBL/GenBank/DDBJ whole genome shotgun (WGS) entry which is preliminary data.</text>
</comment>
<sequence>MNFLEKLNFMMGKSGLTKYSLSKASGIPYTTVDGWYKKKCEGPKLNTLRKLAKYFETSIDFWVDDGSAEELLDDEIHHLAEQYHQLSEENRAILRKTAETLLEGQAACR</sequence>
<keyword evidence="3" id="KW-1185">Reference proteome</keyword>
<dbReference type="Proteomes" id="UP000474718">
    <property type="component" value="Unassembled WGS sequence"/>
</dbReference>
<dbReference type="PROSITE" id="PS50943">
    <property type="entry name" value="HTH_CROC1"/>
    <property type="match status" value="1"/>
</dbReference>
<organism evidence="2 3">
    <name type="scientific">Bittarella massiliensis</name>
    <name type="common">ex Durand et al. 2017</name>
    <dbReference type="NCBI Taxonomy" id="1720313"/>
    <lineage>
        <taxon>Bacteria</taxon>
        <taxon>Bacillati</taxon>
        <taxon>Bacillota</taxon>
        <taxon>Clostridia</taxon>
        <taxon>Eubacteriales</taxon>
        <taxon>Oscillospiraceae</taxon>
        <taxon>Bittarella (ex Durand et al. 2017)</taxon>
    </lineage>
</organism>
<dbReference type="Pfam" id="PF13443">
    <property type="entry name" value="HTH_26"/>
    <property type="match status" value="1"/>
</dbReference>
<feature type="domain" description="HTH cro/C1-type" evidence="1">
    <location>
        <begin position="15"/>
        <end position="62"/>
    </location>
</feature>
<protein>
    <submittedName>
        <fullName evidence="2">Helix-turn-helix domain-containing protein</fullName>
    </submittedName>
</protein>
<dbReference type="EMBL" id="WWVX01000002">
    <property type="protein sequence ID" value="MZL68843.1"/>
    <property type="molecule type" value="Genomic_DNA"/>
</dbReference>